<evidence type="ECO:0000313" key="2">
    <source>
        <dbReference type="EMBL" id="WOG94501.1"/>
    </source>
</evidence>
<name>A0A166C897_DAUCS</name>
<accession>A0A166C897</accession>
<dbReference type="Pfam" id="PF04949">
    <property type="entry name" value="Transcrip_act"/>
    <property type="match status" value="1"/>
</dbReference>
<feature type="compositionally biased region" description="Basic and acidic residues" evidence="1">
    <location>
        <begin position="148"/>
        <end position="157"/>
    </location>
</feature>
<organism evidence="2 3">
    <name type="scientific">Daucus carota subsp. sativus</name>
    <name type="common">Carrot</name>
    <dbReference type="NCBI Taxonomy" id="79200"/>
    <lineage>
        <taxon>Eukaryota</taxon>
        <taxon>Viridiplantae</taxon>
        <taxon>Streptophyta</taxon>
        <taxon>Embryophyta</taxon>
        <taxon>Tracheophyta</taxon>
        <taxon>Spermatophyta</taxon>
        <taxon>Magnoliopsida</taxon>
        <taxon>eudicotyledons</taxon>
        <taxon>Gunneridae</taxon>
        <taxon>Pentapetalae</taxon>
        <taxon>asterids</taxon>
        <taxon>campanulids</taxon>
        <taxon>Apiales</taxon>
        <taxon>Apiaceae</taxon>
        <taxon>Apioideae</taxon>
        <taxon>Scandiceae</taxon>
        <taxon>Daucinae</taxon>
        <taxon>Daucus</taxon>
        <taxon>Daucus sect. Daucus</taxon>
    </lineage>
</organism>
<gene>
    <name evidence="2" type="ORF">DCAR_0313797</name>
</gene>
<reference evidence="2" key="1">
    <citation type="journal article" date="2016" name="Nat. Genet.">
        <title>A high-quality carrot genome assembly provides new insights into carotenoid accumulation and asterid genome evolution.</title>
        <authorList>
            <person name="Iorizzo M."/>
            <person name="Ellison S."/>
            <person name="Senalik D."/>
            <person name="Zeng P."/>
            <person name="Satapoomin P."/>
            <person name="Huang J."/>
            <person name="Bowman M."/>
            <person name="Iovene M."/>
            <person name="Sanseverino W."/>
            <person name="Cavagnaro P."/>
            <person name="Yildiz M."/>
            <person name="Macko-Podgorni A."/>
            <person name="Moranska E."/>
            <person name="Grzebelus E."/>
            <person name="Grzebelus D."/>
            <person name="Ashrafi H."/>
            <person name="Zheng Z."/>
            <person name="Cheng S."/>
            <person name="Spooner D."/>
            <person name="Van Deynze A."/>
            <person name="Simon P."/>
        </authorList>
    </citation>
    <scope>NUCLEOTIDE SEQUENCE</scope>
    <source>
        <tissue evidence="2">Leaf</tissue>
    </source>
</reference>
<protein>
    <submittedName>
        <fullName evidence="2">Uncharacterized protein</fullName>
    </submittedName>
</protein>
<dbReference type="AlphaFoldDB" id="A0A166C897"/>
<evidence type="ECO:0000256" key="1">
    <source>
        <dbReference type="SAM" id="MobiDB-lite"/>
    </source>
</evidence>
<dbReference type="Proteomes" id="UP000077755">
    <property type="component" value="Chromosome 3"/>
</dbReference>
<reference evidence="2" key="2">
    <citation type="submission" date="2022-03" db="EMBL/GenBank/DDBJ databases">
        <title>Draft title - Genomic analysis of global carrot germplasm unveils the trajectory of domestication and the origin of high carotenoid orange carrot.</title>
        <authorList>
            <person name="Iorizzo M."/>
            <person name="Ellison S."/>
            <person name="Senalik D."/>
            <person name="Macko-Podgorni A."/>
            <person name="Grzebelus D."/>
            <person name="Bostan H."/>
            <person name="Rolling W."/>
            <person name="Curaba J."/>
            <person name="Simon P."/>
        </authorList>
    </citation>
    <scope>NUCLEOTIDE SEQUENCE</scope>
    <source>
        <tissue evidence="2">Leaf</tissue>
    </source>
</reference>
<feature type="compositionally biased region" description="Basic and acidic residues" evidence="1">
    <location>
        <begin position="119"/>
        <end position="133"/>
    </location>
</feature>
<feature type="region of interest" description="Disordered" evidence="1">
    <location>
        <begin position="99"/>
        <end position="171"/>
    </location>
</feature>
<dbReference type="InterPro" id="IPR007033">
    <property type="entry name" value="GORAB"/>
</dbReference>
<feature type="compositionally biased region" description="Basic residues" evidence="1">
    <location>
        <begin position="158"/>
        <end position="171"/>
    </location>
</feature>
<proteinExistence type="predicted"/>
<dbReference type="Gramene" id="KZN03420">
    <property type="protein sequence ID" value="KZN03420"/>
    <property type="gene ID" value="DCAR_012176"/>
</dbReference>
<evidence type="ECO:0000313" key="3">
    <source>
        <dbReference type="Proteomes" id="UP000077755"/>
    </source>
</evidence>
<keyword evidence="3" id="KW-1185">Reference proteome</keyword>
<sequence>MVTRKGLKKVHKEQVEQLEFEALKDPVRKGVIECVGDKDDWVNSEYKSLAWSCIKKEKKYREALEALEIFCKLNQAQYESTKEMAAPETNIPEKVSEAVLSDGHSETKSETEQGSDLISTDKEVDIKTEKDAESSTMEGLRKTRRTIQKPERFEHSANHIKKGKGKNKKKL</sequence>
<dbReference type="EMBL" id="CP093345">
    <property type="protein sequence ID" value="WOG94501.1"/>
    <property type="molecule type" value="Genomic_DNA"/>
</dbReference>